<evidence type="ECO:0000256" key="5">
    <source>
        <dbReference type="ARBA" id="ARBA00022618"/>
    </source>
</evidence>
<keyword evidence="11" id="KW-0137">Centromere</keyword>
<feature type="domain" description="Kinetochore protein Nuf2 N-terminal" evidence="13">
    <location>
        <begin position="9"/>
        <end position="136"/>
    </location>
</feature>
<dbReference type="Pfam" id="PF18595">
    <property type="entry name" value="Nuf2_DHR10-like"/>
    <property type="match status" value="1"/>
</dbReference>
<evidence type="ECO:0000256" key="7">
    <source>
        <dbReference type="ARBA" id="ARBA00022838"/>
    </source>
</evidence>
<feature type="coiled-coil region" evidence="12">
    <location>
        <begin position="133"/>
        <end position="174"/>
    </location>
</feature>
<dbReference type="InterPro" id="IPR038275">
    <property type="entry name" value="Nuf2_N_sf"/>
</dbReference>
<keyword evidence="9" id="KW-0539">Nucleus</keyword>
<comment type="subcellular location">
    <subcellularLocation>
        <location evidence="2">Chromosome</location>
        <location evidence="2">Centromere</location>
        <location evidence="2">Kinetochore</location>
    </subcellularLocation>
    <subcellularLocation>
        <location evidence="1">Nucleus</location>
    </subcellularLocation>
</comment>
<organism evidence="15 16">
    <name type="scientific">Astrephomene gubernaculifera</name>
    <dbReference type="NCBI Taxonomy" id="47775"/>
    <lineage>
        <taxon>Eukaryota</taxon>
        <taxon>Viridiplantae</taxon>
        <taxon>Chlorophyta</taxon>
        <taxon>core chlorophytes</taxon>
        <taxon>Chlorophyceae</taxon>
        <taxon>CS clade</taxon>
        <taxon>Chlamydomonadales</taxon>
        <taxon>Astrephomenaceae</taxon>
        <taxon>Astrephomene</taxon>
    </lineage>
</organism>
<evidence type="ECO:0000313" key="15">
    <source>
        <dbReference type="EMBL" id="GFR51208.1"/>
    </source>
</evidence>
<evidence type="ECO:0000259" key="14">
    <source>
        <dbReference type="Pfam" id="PF18595"/>
    </source>
</evidence>
<dbReference type="Proteomes" id="UP001054857">
    <property type="component" value="Unassembled WGS sequence"/>
</dbReference>
<evidence type="ECO:0000256" key="1">
    <source>
        <dbReference type="ARBA" id="ARBA00004123"/>
    </source>
</evidence>
<dbReference type="GO" id="GO:0051383">
    <property type="term" value="P:kinetochore organization"/>
    <property type="evidence" value="ECO:0007669"/>
    <property type="project" value="TreeGrafter"/>
</dbReference>
<evidence type="ECO:0000256" key="6">
    <source>
        <dbReference type="ARBA" id="ARBA00022776"/>
    </source>
</evidence>
<dbReference type="GO" id="GO:0007052">
    <property type="term" value="P:mitotic spindle organization"/>
    <property type="evidence" value="ECO:0007669"/>
    <property type="project" value="TreeGrafter"/>
</dbReference>
<evidence type="ECO:0000256" key="2">
    <source>
        <dbReference type="ARBA" id="ARBA00004629"/>
    </source>
</evidence>
<feature type="domain" description="Nuf2 DHR10-like" evidence="14">
    <location>
        <begin position="260"/>
        <end position="365"/>
    </location>
</feature>
<dbReference type="AlphaFoldDB" id="A0AAD3E0G3"/>
<keyword evidence="10" id="KW-0131">Cell cycle</keyword>
<dbReference type="GO" id="GO:0044877">
    <property type="term" value="F:protein-containing complex binding"/>
    <property type="evidence" value="ECO:0007669"/>
    <property type="project" value="TreeGrafter"/>
</dbReference>
<evidence type="ECO:0000256" key="10">
    <source>
        <dbReference type="ARBA" id="ARBA00023306"/>
    </source>
</evidence>
<sequence>MAFLFPTDIPPHEITACLAEMQIDFDAGQLTKPTYEAVRTYFEQAVISLLGVRRERIHQPEFSLLHMMEHPELHDESIPIANLFRQATKLLQICGVKDFTLNDLFKPDPARLRRQLCAIINFARFRDEKLLIVDELEAGVVERQQQEKALQAEHEKMLEELKRLQELRASRQSEVGPIDTEAAGIAAQNAQLNKTQLALHNEVRALKAQINTLTDQAAEAKLMLSSLQSDAETLQDQVVQSPEKHRQAISDVIAATEQQRGYYAALCSASHDHDRKLELMSKFERELQRCIKLQEELEGVVARKKDLSAAAKDTREAIATEERRFSELASSNATARRQLASLQDKLGRVEQQGQYKVDAAAAVLEDYVKRREAMEAGLAQGDAVAAEQELKIRNWQMRTTEVLESKDQRVRSVLEKYHMLRRGVAEYNRKLEAAISAPPPMAGASGVGAAAIMGGAGGGGNIDAGEFDNDELTQDQDTETFRAAAMAAAAAVQGMQLD</sequence>
<dbReference type="PANTHER" id="PTHR21650">
    <property type="entry name" value="MEMBRALIN/KINETOCHORE PROTEIN NUF2"/>
    <property type="match status" value="1"/>
</dbReference>
<keyword evidence="7" id="KW-0995">Kinetochore</keyword>
<dbReference type="EMBL" id="BMAR01000047">
    <property type="protein sequence ID" value="GFR51208.1"/>
    <property type="molecule type" value="Genomic_DNA"/>
</dbReference>
<dbReference type="GO" id="GO:0045132">
    <property type="term" value="P:meiotic chromosome segregation"/>
    <property type="evidence" value="ECO:0007669"/>
    <property type="project" value="TreeGrafter"/>
</dbReference>
<evidence type="ECO:0000313" key="16">
    <source>
        <dbReference type="Proteomes" id="UP001054857"/>
    </source>
</evidence>
<evidence type="ECO:0000256" key="11">
    <source>
        <dbReference type="ARBA" id="ARBA00023328"/>
    </source>
</evidence>
<dbReference type="PANTHER" id="PTHR21650:SF2">
    <property type="entry name" value="KINETOCHORE PROTEIN NUF2"/>
    <property type="match status" value="1"/>
</dbReference>
<keyword evidence="4" id="KW-0158">Chromosome</keyword>
<keyword evidence="5" id="KW-0132">Cell division</keyword>
<accession>A0AAD3E0G3</accession>
<name>A0AAD3E0G3_9CHLO</name>
<evidence type="ECO:0000256" key="8">
    <source>
        <dbReference type="ARBA" id="ARBA00023054"/>
    </source>
</evidence>
<evidence type="ECO:0000256" key="9">
    <source>
        <dbReference type="ARBA" id="ARBA00023242"/>
    </source>
</evidence>
<keyword evidence="16" id="KW-1185">Reference proteome</keyword>
<evidence type="ECO:0000256" key="3">
    <source>
        <dbReference type="ARBA" id="ARBA00005498"/>
    </source>
</evidence>
<evidence type="ECO:0008006" key="17">
    <source>
        <dbReference type="Google" id="ProtNLM"/>
    </source>
</evidence>
<feature type="coiled-coil region" evidence="12">
    <location>
        <begin position="203"/>
        <end position="237"/>
    </location>
</feature>
<gene>
    <name evidence="15" type="ORF">Agub_g13557</name>
</gene>
<dbReference type="InterPro" id="IPR041112">
    <property type="entry name" value="Nuf2_DHR10-like"/>
</dbReference>
<comment type="caution">
    <text evidence="15">The sequence shown here is derived from an EMBL/GenBank/DDBJ whole genome shotgun (WGS) entry which is preliminary data.</text>
</comment>
<keyword evidence="6" id="KW-0498">Mitosis</keyword>
<reference evidence="15 16" key="1">
    <citation type="journal article" date="2021" name="Sci. Rep.">
        <title>Genome sequencing of the multicellular alga Astrephomene provides insights into convergent evolution of germ-soma differentiation.</title>
        <authorList>
            <person name="Yamashita S."/>
            <person name="Yamamoto K."/>
            <person name="Matsuzaki R."/>
            <person name="Suzuki S."/>
            <person name="Yamaguchi H."/>
            <person name="Hirooka S."/>
            <person name="Minakuchi Y."/>
            <person name="Miyagishima S."/>
            <person name="Kawachi M."/>
            <person name="Toyoda A."/>
            <person name="Nozaki H."/>
        </authorList>
    </citation>
    <scope>NUCLEOTIDE SEQUENCE [LARGE SCALE GENOMIC DNA]</scope>
    <source>
        <strain evidence="15 16">NIES-4017</strain>
    </source>
</reference>
<proteinExistence type="inferred from homology"/>
<dbReference type="GO" id="GO:0051301">
    <property type="term" value="P:cell division"/>
    <property type="evidence" value="ECO:0007669"/>
    <property type="project" value="UniProtKB-KW"/>
</dbReference>
<protein>
    <recommendedName>
        <fullName evidence="17">Kinetochore protein Nuf2</fullName>
    </recommendedName>
</protein>
<feature type="coiled-coil region" evidence="12">
    <location>
        <begin position="304"/>
        <end position="352"/>
    </location>
</feature>
<comment type="similarity">
    <text evidence="3">Belongs to the NUF2 family.</text>
</comment>
<evidence type="ECO:0000256" key="4">
    <source>
        <dbReference type="ARBA" id="ARBA00022454"/>
    </source>
</evidence>
<dbReference type="GO" id="GO:0031262">
    <property type="term" value="C:Ndc80 complex"/>
    <property type="evidence" value="ECO:0007669"/>
    <property type="project" value="InterPro"/>
</dbReference>
<keyword evidence="8 12" id="KW-0175">Coiled coil</keyword>
<evidence type="ECO:0000256" key="12">
    <source>
        <dbReference type="SAM" id="Coils"/>
    </source>
</evidence>
<dbReference type="Pfam" id="PF03800">
    <property type="entry name" value="Nuf2"/>
    <property type="match status" value="1"/>
</dbReference>
<dbReference type="GO" id="GO:0051315">
    <property type="term" value="P:attachment of mitotic spindle microtubules to kinetochore"/>
    <property type="evidence" value="ECO:0007669"/>
    <property type="project" value="TreeGrafter"/>
</dbReference>
<evidence type="ECO:0000259" key="13">
    <source>
        <dbReference type="Pfam" id="PF03800"/>
    </source>
</evidence>
<dbReference type="InterPro" id="IPR005549">
    <property type="entry name" value="Kinetochore_Nuf2_N"/>
</dbReference>
<dbReference type="GO" id="GO:0005634">
    <property type="term" value="C:nucleus"/>
    <property type="evidence" value="ECO:0007669"/>
    <property type="project" value="UniProtKB-SubCell"/>
</dbReference>
<dbReference type="Gene3D" id="1.10.418.60">
    <property type="entry name" value="Ncd80 complex, Nuf2 subunit"/>
    <property type="match status" value="1"/>
</dbReference>